<keyword evidence="3" id="KW-1185">Reference proteome</keyword>
<gene>
    <name evidence="2" type="ORF">ATSB10_03750</name>
</gene>
<evidence type="ECO:0000313" key="3">
    <source>
        <dbReference type="Proteomes" id="UP000077255"/>
    </source>
</evidence>
<reference evidence="2 3" key="1">
    <citation type="submission" date="2016-02" db="EMBL/GenBank/DDBJ databases">
        <title>Complete genome sequencing and analysis of ATSB10, Dyella thiooxydans isolated from rhizosphere soil of sunflower (Helianthus annuus L.).</title>
        <authorList>
            <person name="Lee Y."/>
            <person name="Hwangbo K."/>
            <person name="Chung H."/>
            <person name="Yoo J."/>
            <person name="Kim K.Y."/>
            <person name="Sa T.M."/>
            <person name="Um Y."/>
            <person name="Madhaiyan M."/>
        </authorList>
    </citation>
    <scope>NUCLEOTIDE SEQUENCE [LARGE SCALE GENOMIC DNA]</scope>
    <source>
        <strain evidence="2 3">ATSB10</strain>
    </source>
</reference>
<evidence type="ECO:0000313" key="2">
    <source>
        <dbReference type="EMBL" id="AND67829.1"/>
    </source>
</evidence>
<dbReference type="STRING" id="445710.ATSB10_03750"/>
<proteinExistence type="predicted"/>
<dbReference type="RefSeq" id="WP_063670156.1">
    <property type="nucleotide sequence ID" value="NZ_CP014841.1"/>
</dbReference>
<dbReference type="PATRIC" id="fig|445710.3.peg.372"/>
<name>A0A161J1J8_9GAMM</name>
<feature type="region of interest" description="Disordered" evidence="1">
    <location>
        <begin position="31"/>
        <end position="52"/>
    </location>
</feature>
<dbReference type="KEGG" id="dtx:ATSB10_03750"/>
<feature type="compositionally biased region" description="Low complexity" evidence="1">
    <location>
        <begin position="32"/>
        <end position="47"/>
    </location>
</feature>
<sequence>MTTQVASAPLPTLMQRLAAAFRPMHARGALFAGPAHPPAGRGAAAPRTSEPQLDRFVTRLRELLAASDEAARQRLEREVLELAAPLQAAGVFDLLRIAHAPVAAMVADHLAATAGESRRPALG</sequence>
<dbReference type="AlphaFoldDB" id="A0A161J1J8"/>
<dbReference type="EMBL" id="CP014841">
    <property type="protein sequence ID" value="AND67829.1"/>
    <property type="molecule type" value="Genomic_DNA"/>
</dbReference>
<dbReference type="OrthoDB" id="1453999at2"/>
<dbReference type="Proteomes" id="UP000077255">
    <property type="component" value="Chromosome"/>
</dbReference>
<evidence type="ECO:0000256" key="1">
    <source>
        <dbReference type="SAM" id="MobiDB-lite"/>
    </source>
</evidence>
<accession>A0A161J1J8</accession>
<organism evidence="2 3">
    <name type="scientific">Dyella thiooxydans</name>
    <dbReference type="NCBI Taxonomy" id="445710"/>
    <lineage>
        <taxon>Bacteria</taxon>
        <taxon>Pseudomonadati</taxon>
        <taxon>Pseudomonadota</taxon>
        <taxon>Gammaproteobacteria</taxon>
        <taxon>Lysobacterales</taxon>
        <taxon>Rhodanobacteraceae</taxon>
        <taxon>Dyella</taxon>
    </lineage>
</organism>
<protein>
    <submittedName>
        <fullName evidence="2">Uncharacterized protein</fullName>
    </submittedName>
</protein>